<organism evidence="7">
    <name type="scientific">Ruminococcus flavefaciens</name>
    <dbReference type="NCBI Taxonomy" id="1265"/>
    <lineage>
        <taxon>Bacteria</taxon>
        <taxon>Bacillati</taxon>
        <taxon>Bacillota</taxon>
        <taxon>Clostridia</taxon>
        <taxon>Eubacteriales</taxon>
        <taxon>Oscillospiraceae</taxon>
        <taxon>Ruminococcus</taxon>
    </lineage>
</organism>
<comment type="subcellular location">
    <subcellularLocation>
        <location evidence="1">Secreted</location>
    </subcellularLocation>
</comment>
<evidence type="ECO:0000256" key="2">
    <source>
        <dbReference type="ARBA" id="ARBA00022525"/>
    </source>
</evidence>
<keyword evidence="2" id="KW-0964">Secreted</keyword>
<name>G9FDB3_RUMFL</name>
<dbReference type="InterPro" id="IPR008965">
    <property type="entry name" value="CBM2/CBM3_carb-bd_dom_sf"/>
</dbReference>
<dbReference type="GO" id="GO:0005576">
    <property type="term" value="C:extracellular region"/>
    <property type="evidence" value="ECO:0007669"/>
    <property type="project" value="UniProtKB-SubCell"/>
</dbReference>
<feature type="compositionally biased region" description="Low complexity" evidence="4">
    <location>
        <begin position="200"/>
        <end position="212"/>
    </location>
</feature>
<feature type="domain" description="Cohesin" evidence="6">
    <location>
        <begin position="33"/>
        <end position="152"/>
    </location>
</feature>
<keyword evidence="3" id="KW-0677">Repeat</keyword>
<dbReference type="CDD" id="cd08548">
    <property type="entry name" value="Type_I_cohesin_like"/>
    <property type="match status" value="1"/>
</dbReference>
<evidence type="ECO:0000256" key="4">
    <source>
        <dbReference type="SAM" id="MobiDB-lite"/>
    </source>
</evidence>
<gene>
    <name evidence="7" type="primary">scaC</name>
</gene>
<dbReference type="GO" id="GO:0030246">
    <property type="term" value="F:carbohydrate binding"/>
    <property type="evidence" value="ECO:0007669"/>
    <property type="project" value="InterPro"/>
</dbReference>
<dbReference type="InterPro" id="IPR036439">
    <property type="entry name" value="Dockerin_dom_sf"/>
</dbReference>
<reference evidence="7" key="1">
    <citation type="journal article" date="2011" name="PLoS ONE">
        <title>Cellulosomics, a Gene-Centric Approach to Investigating the Intraspecific Diversity and Adaptation of Ruminococcus flavefaciens within the Rumen.</title>
        <authorList>
            <person name="Brulc J.M."/>
            <person name="Yeoman C.J."/>
            <person name="Wilson M.K."/>
            <person name="Berg Miller M.E."/>
            <person name="Jeraldo P."/>
            <person name="Jindou S."/>
            <person name="Goldenfeld N."/>
            <person name="Flint H.J."/>
            <person name="Lamed R."/>
            <person name="Borovok I."/>
            <person name="Vodovnik M."/>
            <person name="Nelson K.E."/>
            <person name="Bayer E.A."/>
            <person name="White B.A."/>
        </authorList>
    </citation>
    <scope>NUCLEOTIDE SEQUENCE</scope>
    <source>
        <strain evidence="7">OB710F310</strain>
    </source>
</reference>
<evidence type="ECO:0000256" key="1">
    <source>
        <dbReference type="ARBA" id="ARBA00004613"/>
    </source>
</evidence>
<dbReference type="AlphaFoldDB" id="G9FDB3"/>
<dbReference type="Gene3D" id="2.60.40.680">
    <property type="match status" value="1"/>
</dbReference>
<dbReference type="EMBL" id="JN109413">
    <property type="protein sequence ID" value="AEV58578.1"/>
    <property type="molecule type" value="Genomic_DNA"/>
</dbReference>
<evidence type="ECO:0000259" key="6">
    <source>
        <dbReference type="Pfam" id="PF00963"/>
    </source>
</evidence>
<dbReference type="SUPFAM" id="SSF49384">
    <property type="entry name" value="Carbohydrate-binding domain"/>
    <property type="match status" value="1"/>
</dbReference>
<dbReference type="GO" id="GO:0000272">
    <property type="term" value="P:polysaccharide catabolic process"/>
    <property type="evidence" value="ECO:0007669"/>
    <property type="project" value="InterPro"/>
</dbReference>
<evidence type="ECO:0000256" key="3">
    <source>
        <dbReference type="ARBA" id="ARBA00022737"/>
    </source>
</evidence>
<feature type="signal peptide" evidence="5">
    <location>
        <begin position="1"/>
        <end position="28"/>
    </location>
</feature>
<keyword evidence="5" id="KW-0732">Signal</keyword>
<protein>
    <submittedName>
        <fullName evidence="7">Scaffoldin C</fullName>
    </submittedName>
</protein>
<evidence type="ECO:0000256" key="5">
    <source>
        <dbReference type="SAM" id="SignalP"/>
    </source>
</evidence>
<proteinExistence type="predicted"/>
<evidence type="ECO:0000313" key="7">
    <source>
        <dbReference type="EMBL" id="AEV58578.1"/>
    </source>
</evidence>
<dbReference type="Pfam" id="PF00963">
    <property type="entry name" value="Cohesin"/>
    <property type="match status" value="1"/>
</dbReference>
<accession>G9FDB3</accession>
<sequence length="286" mass="29456">MKTKKIVIGAMAAAMLSLSVCSIAPAVAADETVQISVSKTTAEAGGEFKVDVSLADIPTTGLQCCNFAIKYDPKVLTIKDITAGTLAGTVSGDASSSMLPNFNNYSQEGLISVMWSTSVDDASKWLKGEGTFCTITGTVAAGTANGTVSEITVLPTSRETYDGSGVMNDAFDCGYLKDGVKVNFNVKPNAGSVTIGSEETTTTPPATTTTTTENKPGVSLRGDANLDNKVSVADAVAILQSIANKDKYALKPQGAVNGDVEGNNDGITGADAFRIQKWDAGAITTL</sequence>
<dbReference type="Gene3D" id="1.10.1330.10">
    <property type="entry name" value="Dockerin domain"/>
    <property type="match status" value="1"/>
</dbReference>
<dbReference type="InterPro" id="IPR002102">
    <property type="entry name" value="Cohesin_dom"/>
</dbReference>
<feature type="chain" id="PRO_5003521056" evidence="5">
    <location>
        <begin position="29"/>
        <end position="286"/>
    </location>
</feature>
<feature type="region of interest" description="Disordered" evidence="4">
    <location>
        <begin position="195"/>
        <end position="215"/>
    </location>
</feature>
<dbReference type="SUPFAM" id="SSF63446">
    <property type="entry name" value="Type I dockerin domain"/>
    <property type="match status" value="1"/>
</dbReference>